<dbReference type="Proteomes" id="UP001597185">
    <property type="component" value="Unassembled WGS sequence"/>
</dbReference>
<proteinExistence type="predicted"/>
<protein>
    <submittedName>
        <fullName evidence="2">Uncharacterized protein</fullName>
    </submittedName>
</protein>
<sequence length="112" mass="12296">MTPSTTTRHHSRSPHSDGDTSIHLTADSRLHDQYQEPETSTGSQPQYSDAIRLADTTGPDAVGDGCTTRRDLTSDVGDRLRTTIDSPVMTDRDRLVDADRLLSPTGYRPASR</sequence>
<dbReference type="AlphaFoldDB" id="A0ABD6C442"/>
<keyword evidence="3" id="KW-1185">Reference proteome</keyword>
<dbReference type="RefSeq" id="WP_256419490.1">
    <property type="nucleotide sequence ID" value="NZ_JANHDL010000023.1"/>
</dbReference>
<feature type="compositionally biased region" description="Polar residues" evidence="1">
    <location>
        <begin position="36"/>
        <end position="47"/>
    </location>
</feature>
<gene>
    <name evidence="2" type="ORF">ACFR9T_16280</name>
</gene>
<feature type="region of interest" description="Disordered" evidence="1">
    <location>
        <begin position="1"/>
        <end position="72"/>
    </location>
</feature>
<evidence type="ECO:0000313" key="2">
    <source>
        <dbReference type="EMBL" id="MFD1572116.1"/>
    </source>
</evidence>
<dbReference type="EMBL" id="JBHUDB010000024">
    <property type="protein sequence ID" value="MFD1572116.1"/>
    <property type="molecule type" value="Genomic_DNA"/>
</dbReference>
<feature type="compositionally biased region" description="Basic and acidic residues" evidence="1">
    <location>
        <begin position="14"/>
        <end position="34"/>
    </location>
</feature>
<name>A0ABD6C442_9EURY</name>
<organism evidence="2 3">
    <name type="scientific">Halorubrum laminariae</name>
    <dbReference type="NCBI Taxonomy" id="1433523"/>
    <lineage>
        <taxon>Archaea</taxon>
        <taxon>Methanobacteriati</taxon>
        <taxon>Methanobacteriota</taxon>
        <taxon>Stenosarchaea group</taxon>
        <taxon>Halobacteria</taxon>
        <taxon>Halobacteriales</taxon>
        <taxon>Haloferacaceae</taxon>
        <taxon>Halorubrum</taxon>
    </lineage>
</organism>
<accession>A0ABD6C442</accession>
<evidence type="ECO:0000313" key="3">
    <source>
        <dbReference type="Proteomes" id="UP001597185"/>
    </source>
</evidence>
<comment type="caution">
    <text evidence="2">The sequence shown here is derived from an EMBL/GenBank/DDBJ whole genome shotgun (WGS) entry which is preliminary data.</text>
</comment>
<reference evidence="2 3" key="1">
    <citation type="journal article" date="2019" name="Int. J. Syst. Evol. Microbiol.">
        <title>The Global Catalogue of Microorganisms (GCM) 10K type strain sequencing project: providing services to taxonomists for standard genome sequencing and annotation.</title>
        <authorList>
            <consortium name="The Broad Institute Genomics Platform"/>
            <consortium name="The Broad Institute Genome Sequencing Center for Infectious Disease"/>
            <person name="Wu L."/>
            <person name="Ma J."/>
        </authorList>
    </citation>
    <scope>NUCLEOTIDE SEQUENCE [LARGE SCALE GENOMIC DNA]</scope>
    <source>
        <strain evidence="2 3">CGMCC 1.12689</strain>
    </source>
</reference>
<evidence type="ECO:0000256" key="1">
    <source>
        <dbReference type="SAM" id="MobiDB-lite"/>
    </source>
</evidence>